<evidence type="ECO:0000259" key="1">
    <source>
        <dbReference type="Pfam" id="PF01797"/>
    </source>
</evidence>
<sequence length="53" mass="6412">MANSLAHTKWVCKYHIVFTPKYRRKIIYYELRADIQKIIKDLCKWKGVEIIEG</sequence>
<keyword evidence="3" id="KW-1185">Reference proteome</keyword>
<accession>A0A1M6QFF6</accession>
<proteinExistence type="predicted"/>
<dbReference type="InterPro" id="IPR002686">
    <property type="entry name" value="Transposase_17"/>
</dbReference>
<dbReference type="GO" id="GO:0004803">
    <property type="term" value="F:transposase activity"/>
    <property type="evidence" value="ECO:0007669"/>
    <property type="project" value="InterPro"/>
</dbReference>
<dbReference type="RefSeq" id="WP_143158952.1">
    <property type="nucleotide sequence ID" value="NZ_FRAH01000018.1"/>
</dbReference>
<reference evidence="2 3" key="1">
    <citation type="submission" date="2016-11" db="EMBL/GenBank/DDBJ databases">
        <authorList>
            <person name="Jaros S."/>
            <person name="Januszkiewicz K."/>
            <person name="Wedrychowicz H."/>
        </authorList>
    </citation>
    <scope>NUCLEOTIDE SEQUENCE [LARGE SCALE GENOMIC DNA]</scope>
    <source>
        <strain evidence="2 3">DSM 14214</strain>
    </source>
</reference>
<evidence type="ECO:0000313" key="2">
    <source>
        <dbReference type="EMBL" id="SHK18941.1"/>
    </source>
</evidence>
<dbReference type="EMBL" id="FRAH01000018">
    <property type="protein sequence ID" value="SHK18941.1"/>
    <property type="molecule type" value="Genomic_DNA"/>
</dbReference>
<dbReference type="PANTHER" id="PTHR33360">
    <property type="entry name" value="TRANSPOSASE FOR INSERTION SEQUENCE ELEMENT IS200"/>
    <property type="match status" value="1"/>
</dbReference>
<feature type="domain" description="Transposase IS200-like" evidence="1">
    <location>
        <begin position="9"/>
        <end position="52"/>
    </location>
</feature>
<dbReference type="SUPFAM" id="SSF143422">
    <property type="entry name" value="Transposase IS200-like"/>
    <property type="match status" value="1"/>
</dbReference>
<dbReference type="AlphaFoldDB" id="A0A1M6QFF6"/>
<protein>
    <submittedName>
        <fullName evidence="2">Transposase IS200 like</fullName>
    </submittedName>
</protein>
<dbReference type="PANTHER" id="PTHR33360:SF2">
    <property type="entry name" value="TRANSPOSASE FOR INSERTION SEQUENCE ELEMENT IS200"/>
    <property type="match status" value="1"/>
</dbReference>
<organism evidence="2 3">
    <name type="scientific">Anaerotignum lactatifermentans DSM 14214</name>
    <dbReference type="NCBI Taxonomy" id="1121323"/>
    <lineage>
        <taxon>Bacteria</taxon>
        <taxon>Bacillati</taxon>
        <taxon>Bacillota</taxon>
        <taxon>Clostridia</taxon>
        <taxon>Lachnospirales</taxon>
        <taxon>Anaerotignaceae</taxon>
        <taxon>Anaerotignum</taxon>
    </lineage>
</organism>
<dbReference type="GO" id="GO:0003677">
    <property type="term" value="F:DNA binding"/>
    <property type="evidence" value="ECO:0007669"/>
    <property type="project" value="InterPro"/>
</dbReference>
<dbReference type="Proteomes" id="UP000183975">
    <property type="component" value="Unassembled WGS sequence"/>
</dbReference>
<dbReference type="Gene3D" id="3.30.70.1290">
    <property type="entry name" value="Transposase IS200-like"/>
    <property type="match status" value="1"/>
</dbReference>
<name>A0A1M6QFF6_9FIRM</name>
<dbReference type="InterPro" id="IPR036515">
    <property type="entry name" value="Transposase_17_sf"/>
</dbReference>
<dbReference type="GO" id="GO:0006313">
    <property type="term" value="P:DNA transposition"/>
    <property type="evidence" value="ECO:0007669"/>
    <property type="project" value="InterPro"/>
</dbReference>
<feature type="non-terminal residue" evidence="2">
    <location>
        <position position="53"/>
    </location>
</feature>
<dbReference type="Pfam" id="PF01797">
    <property type="entry name" value="Y1_Tnp"/>
    <property type="match status" value="1"/>
</dbReference>
<gene>
    <name evidence="2" type="ORF">SAMN02745138_01320</name>
</gene>
<evidence type="ECO:0000313" key="3">
    <source>
        <dbReference type="Proteomes" id="UP000183975"/>
    </source>
</evidence>